<keyword evidence="4 8" id="KW-0547">Nucleotide-binding</keyword>
<dbReference type="GO" id="GO:0000922">
    <property type="term" value="C:spindle pole"/>
    <property type="evidence" value="ECO:0007669"/>
    <property type="project" value="UniProtKB-SubCell"/>
</dbReference>
<dbReference type="PROSITE" id="PS50896">
    <property type="entry name" value="LISH"/>
    <property type="match status" value="1"/>
</dbReference>
<evidence type="ECO:0000256" key="6">
    <source>
        <dbReference type="ARBA" id="ARBA00023212"/>
    </source>
</evidence>
<dbReference type="InterPro" id="IPR003593">
    <property type="entry name" value="AAA+_ATPase"/>
</dbReference>
<evidence type="ECO:0000259" key="9">
    <source>
        <dbReference type="SMART" id="SM00382"/>
    </source>
</evidence>
<dbReference type="PANTHER" id="PTHR23074">
    <property type="entry name" value="AAA DOMAIN-CONTAINING"/>
    <property type="match status" value="1"/>
</dbReference>
<comment type="catalytic activity">
    <reaction evidence="8">
        <text>n ATP + n H2O + a microtubule = n ADP + n phosphate + (n+1) alpha/beta tubulin heterodimers.</text>
        <dbReference type="EC" id="5.6.1.1"/>
    </reaction>
</comment>
<dbReference type="SMART" id="SM00667">
    <property type="entry name" value="LisH"/>
    <property type="match status" value="1"/>
</dbReference>
<dbReference type="PANTHER" id="PTHR23074:SF78">
    <property type="entry name" value="KATANIN P60 ATPASE-CONTAINING SUBUNIT A-LIKE 2"/>
    <property type="match status" value="1"/>
</dbReference>
<dbReference type="InterPro" id="IPR027497">
    <property type="entry name" value="Katanin_p60_AL2"/>
</dbReference>
<feature type="binding site" evidence="8">
    <location>
        <begin position="243"/>
        <end position="250"/>
    </location>
    <ligand>
        <name>ATP</name>
        <dbReference type="ChEBI" id="CHEBI:30616"/>
    </ligand>
</feature>
<dbReference type="InterPro" id="IPR006594">
    <property type="entry name" value="LisH"/>
</dbReference>
<dbReference type="SUPFAM" id="SSF52540">
    <property type="entry name" value="P-loop containing nucleoside triphosphate hydrolases"/>
    <property type="match status" value="1"/>
</dbReference>
<dbReference type="GO" id="GO:0005737">
    <property type="term" value="C:cytoplasm"/>
    <property type="evidence" value="ECO:0007669"/>
    <property type="project" value="UniProtKB-SubCell"/>
</dbReference>
<comment type="function">
    <text evidence="8">Severs microtubules in vitro in an ATP-dependent manner. This activity may promote rapid reorganization of cellular microtubule arrays.</text>
</comment>
<evidence type="ECO:0000256" key="1">
    <source>
        <dbReference type="ARBA" id="ARBA00004647"/>
    </source>
</evidence>
<dbReference type="Pfam" id="PF17862">
    <property type="entry name" value="AAA_lid_3"/>
    <property type="match status" value="1"/>
</dbReference>
<dbReference type="InterPro" id="IPR041569">
    <property type="entry name" value="AAA_lid_3"/>
</dbReference>
<dbReference type="EMBL" id="GEDC01012693">
    <property type="protein sequence ID" value="JAS24605.1"/>
    <property type="molecule type" value="Transcribed_RNA"/>
</dbReference>
<dbReference type="SMART" id="SM00382">
    <property type="entry name" value="AAA"/>
    <property type="match status" value="1"/>
</dbReference>
<dbReference type="HAMAP" id="MF_03025">
    <property type="entry name" value="Katanin_p60_AL2"/>
    <property type="match status" value="1"/>
</dbReference>
<feature type="domain" description="AAA+ ATPase" evidence="9">
    <location>
        <begin position="235"/>
        <end position="371"/>
    </location>
</feature>
<dbReference type="CDD" id="cd19509">
    <property type="entry name" value="RecA-like_VPS4-like"/>
    <property type="match status" value="1"/>
</dbReference>
<evidence type="ECO:0000256" key="4">
    <source>
        <dbReference type="ARBA" id="ARBA00022741"/>
    </source>
</evidence>
<reference evidence="10" key="1">
    <citation type="submission" date="2015-12" db="EMBL/GenBank/DDBJ databases">
        <title>De novo transcriptome assembly of four potential Pierce s Disease insect vectors from Arizona vineyards.</title>
        <authorList>
            <person name="Tassone E.E."/>
        </authorList>
    </citation>
    <scope>NUCLEOTIDE SEQUENCE</scope>
</reference>
<proteinExistence type="inferred from homology"/>
<name>A0A1B6DG51_9HEMI</name>
<sequence length="439" mass="50294">MVELSYSKIKIAHQVRDFEEKRAADRKRNLLYLIHNFLRAEGFYDSAMSLNTEAQLNNKYVICDNIDLETILQEYESFFLLKFQKYPNICKKNVSNSELIEIKRTLKKEIKKDCHCQKNNQKPVKFKNFKNTRDNHDLSGFDLTVLPLSTSKTENLLQSNSLEEKTKPLHKPLSGYGICGEWKEFAEVISKEICNNDLNTHWSDIKGLETAKQLLKEAVVYPIKYPELFKGILSPWKGLLLYGPPGTGKTLLAKAVATECKTTFFNISASSIVSKWRGDSEKLIRVLFEVARYHAPSTIFLDEIDALASRRDGSFEHEASRRLKAELLIQLDGLANSEDRIFLLATSNIPWDLDPAMLRRLEKRILVDLPTCEARRAMLLHYLPPIISERPSLKSDLDYEYLSEKMDGYSGSDIKLVCKEASMQAMRAALMILETEPAP</sequence>
<organism evidence="10">
    <name type="scientific">Clastoptera arizonana</name>
    <name type="common">Arizona spittle bug</name>
    <dbReference type="NCBI Taxonomy" id="38151"/>
    <lineage>
        <taxon>Eukaryota</taxon>
        <taxon>Metazoa</taxon>
        <taxon>Ecdysozoa</taxon>
        <taxon>Arthropoda</taxon>
        <taxon>Hexapoda</taxon>
        <taxon>Insecta</taxon>
        <taxon>Pterygota</taxon>
        <taxon>Neoptera</taxon>
        <taxon>Paraneoptera</taxon>
        <taxon>Hemiptera</taxon>
        <taxon>Auchenorrhyncha</taxon>
        <taxon>Cercopoidea</taxon>
        <taxon>Clastopteridae</taxon>
        <taxon>Clastoptera</taxon>
    </lineage>
</organism>
<keyword evidence="7 8" id="KW-0413">Isomerase</keyword>
<comment type="subcellular location">
    <subcellularLocation>
        <location evidence="1 8">Cytoplasm</location>
        <location evidence="1 8">Cytoskeleton</location>
        <location evidence="1 8">Spindle pole</location>
    </subcellularLocation>
    <subcellularLocation>
        <location evidence="8">Cytoplasm</location>
        <location evidence="8">Cytoskeleton</location>
    </subcellularLocation>
    <subcellularLocation>
        <location evidence="8">Cytoplasm</location>
    </subcellularLocation>
    <subcellularLocation>
        <location evidence="8">Cytoplasm</location>
        <location evidence="8">Cytoskeleton</location>
        <location evidence="8">Spindle</location>
    </subcellularLocation>
    <text evidence="8">Localizes within the cytoplasm, partially overlapping with microtubules in interphase and to the mitotic spindle and spindle poles during mitosis.</text>
</comment>
<dbReference type="GO" id="GO:0008568">
    <property type="term" value="F:microtubule severing ATPase activity"/>
    <property type="evidence" value="ECO:0007669"/>
    <property type="project" value="UniProtKB-EC"/>
</dbReference>
<gene>
    <name evidence="8" type="primary">KATNAL2</name>
    <name evidence="10" type="ORF">g.13178</name>
</gene>
<dbReference type="GO" id="GO:0016887">
    <property type="term" value="F:ATP hydrolysis activity"/>
    <property type="evidence" value="ECO:0007669"/>
    <property type="project" value="InterPro"/>
</dbReference>
<comment type="similarity">
    <text evidence="8">Belongs to the AAA ATPase family. Katanin p60 subunit A1 subfamily. A-like 2 sub-subfamily.</text>
</comment>
<evidence type="ECO:0000256" key="3">
    <source>
        <dbReference type="ARBA" id="ARBA00022701"/>
    </source>
</evidence>
<dbReference type="InterPro" id="IPR027417">
    <property type="entry name" value="P-loop_NTPase"/>
</dbReference>
<protein>
    <recommendedName>
        <fullName evidence="8">Katanin p60 ATPase-containing subunit A-like 2</fullName>
        <shortName evidence="8">Katanin p60 subunit A-like 2</shortName>
        <ecNumber evidence="8">5.6.1.1</ecNumber>
    </recommendedName>
    <alternativeName>
        <fullName evidence="8">p60 katanin-like 2</fullName>
    </alternativeName>
</protein>
<keyword evidence="6 8" id="KW-0206">Cytoskeleton</keyword>
<dbReference type="GO" id="GO:0005524">
    <property type="term" value="F:ATP binding"/>
    <property type="evidence" value="ECO:0007669"/>
    <property type="project" value="UniProtKB-KW"/>
</dbReference>
<evidence type="ECO:0000256" key="2">
    <source>
        <dbReference type="ARBA" id="ARBA00022490"/>
    </source>
</evidence>
<keyword evidence="2 8" id="KW-0963">Cytoplasm</keyword>
<evidence type="ECO:0000256" key="5">
    <source>
        <dbReference type="ARBA" id="ARBA00022840"/>
    </source>
</evidence>
<dbReference type="GO" id="GO:0051013">
    <property type="term" value="P:microtubule severing"/>
    <property type="evidence" value="ECO:0007669"/>
    <property type="project" value="UniProtKB-UniRule"/>
</dbReference>
<dbReference type="InterPro" id="IPR003959">
    <property type="entry name" value="ATPase_AAA_core"/>
</dbReference>
<dbReference type="GO" id="GO:0005874">
    <property type="term" value="C:microtubule"/>
    <property type="evidence" value="ECO:0007669"/>
    <property type="project" value="UniProtKB-KW"/>
</dbReference>
<keyword evidence="3 8" id="KW-0493">Microtubule</keyword>
<dbReference type="Pfam" id="PF00004">
    <property type="entry name" value="AAA"/>
    <property type="match status" value="1"/>
</dbReference>
<dbReference type="InterPro" id="IPR050304">
    <property type="entry name" value="MT-severing_AAA_ATPase"/>
</dbReference>
<accession>A0A1B6DG51</accession>
<dbReference type="GO" id="GO:0008017">
    <property type="term" value="F:microtubule binding"/>
    <property type="evidence" value="ECO:0007669"/>
    <property type="project" value="UniProtKB-UniRule"/>
</dbReference>
<dbReference type="AlphaFoldDB" id="A0A1B6DG51"/>
<evidence type="ECO:0000313" key="10">
    <source>
        <dbReference type="EMBL" id="JAS24605.1"/>
    </source>
</evidence>
<dbReference type="Gene3D" id="3.40.50.300">
    <property type="entry name" value="P-loop containing nucleotide triphosphate hydrolases"/>
    <property type="match status" value="1"/>
</dbReference>
<evidence type="ECO:0000256" key="7">
    <source>
        <dbReference type="ARBA" id="ARBA00023235"/>
    </source>
</evidence>
<keyword evidence="5 8" id="KW-0067">ATP-binding</keyword>
<dbReference type="Gene3D" id="1.10.8.60">
    <property type="match status" value="1"/>
</dbReference>
<evidence type="ECO:0000256" key="8">
    <source>
        <dbReference type="HAMAP-Rule" id="MF_03025"/>
    </source>
</evidence>
<dbReference type="EC" id="5.6.1.1" evidence="8"/>
<dbReference type="FunFam" id="3.40.50.300:FF:000159">
    <property type="entry name" value="Katanin p60 ATPase-containing subunit A1"/>
    <property type="match status" value="1"/>
</dbReference>